<feature type="compositionally biased region" description="Low complexity" evidence="2">
    <location>
        <begin position="643"/>
        <end position="662"/>
    </location>
</feature>
<gene>
    <name evidence="3" type="ORF">TTHERM_00420960</name>
</gene>
<protein>
    <submittedName>
        <fullName evidence="3">Uncharacterized protein</fullName>
    </submittedName>
</protein>
<feature type="compositionally biased region" description="Low complexity" evidence="2">
    <location>
        <begin position="588"/>
        <end position="604"/>
    </location>
</feature>
<feature type="region of interest" description="Disordered" evidence="2">
    <location>
        <begin position="1"/>
        <end position="24"/>
    </location>
</feature>
<evidence type="ECO:0000313" key="3">
    <source>
        <dbReference type="EMBL" id="EAR85688.2"/>
    </source>
</evidence>
<evidence type="ECO:0000256" key="1">
    <source>
        <dbReference type="SAM" id="Coils"/>
    </source>
</evidence>
<keyword evidence="1" id="KW-0175">Coiled coil</keyword>
<feature type="compositionally biased region" description="Polar residues" evidence="2">
    <location>
        <begin position="9"/>
        <end position="24"/>
    </location>
</feature>
<dbReference type="GeneID" id="7831492"/>
<keyword evidence="4" id="KW-1185">Reference proteome</keyword>
<feature type="region of interest" description="Disordered" evidence="2">
    <location>
        <begin position="487"/>
        <end position="518"/>
    </location>
</feature>
<dbReference type="AlphaFoldDB" id="I7M6R5"/>
<sequence length="819" mass="97254">MSEIKGQSAPFTPQAESQQTYAQNSQSPFQYDWVDVVRQQNSRLIQNEERQKQLQQIRKQKYREILEQEINEKEVKKNIVKDIKKQEYEEIEKNISIVDKYDQEKKIQKRLIERQIQEQNKQLTQEKKQNEKQVKNLQIEQTQNSYSINNLNIQKQAQDEIQQKIQRQKDFLKELENQKKQNQAIKDAQKMNLQQEDRIFVDQLASQDHQQKDNYRNGFFESKPNVFQQIDQAYREKEQKIIDFENHHVKQGYQQQIEKEKKMQDLIKQEKKQLQNQVDSIVNNQLQYKKQVQVYNNNNKNEERSQIDQNYMNFKNAEIQRKNNQRELYARQNVINQQQQQLKSQIKERQKHMNENEIKINIDKLPESPIIPQSATNFTQERSSNQPNQTKSNLIYMGDYVSFDRQKQLQQVDKDLLEKQPAQQELYKRTVINKSMNSLPQLNDSLQYNQFPKTLSPDSYQNQQISNRSNNKNSYDLYLQQTKFPKNHAFTSNKSPPLLTNTLPHYQNNYPPKNIDNSQQFSQTLDYNQNYRQSSSPQLKYQPNQQYQIETKNIQPNLQYPSQNNQQENQFVSQNKDQNKNMEDQIEKLQQSQQQQQYLQNKQIQSQIKNLDQNSSNYQPNINSNANNRVQSQSQMKQAMSPNNYYQNFNYNVQSNSNLNSQPLHSQSTHQQVVQVPISNTANQIPNSRSNKKEFNIKSIQYNAPINDQIPKTTNNYASSDNLIRVYRSPQNMQLSSNNQQQNYHIPQQTRNQNISNSSLNQPTYSNHRSGTNTGMSNSMNFIDHRSNILSSQRQDYNQIRQSNANWAQRGFNIITGAT</sequence>
<dbReference type="KEGG" id="tet:TTHERM_00420960"/>
<feature type="region of interest" description="Disordered" evidence="2">
    <location>
        <begin position="585"/>
        <end position="604"/>
    </location>
</feature>
<feature type="coiled-coil region" evidence="1">
    <location>
        <begin position="253"/>
        <end position="291"/>
    </location>
</feature>
<organism evidence="3 4">
    <name type="scientific">Tetrahymena thermophila (strain SB210)</name>
    <dbReference type="NCBI Taxonomy" id="312017"/>
    <lineage>
        <taxon>Eukaryota</taxon>
        <taxon>Sar</taxon>
        <taxon>Alveolata</taxon>
        <taxon>Ciliophora</taxon>
        <taxon>Intramacronucleata</taxon>
        <taxon>Oligohymenophorea</taxon>
        <taxon>Hymenostomatida</taxon>
        <taxon>Tetrahymenina</taxon>
        <taxon>Tetrahymenidae</taxon>
        <taxon>Tetrahymena</taxon>
    </lineage>
</organism>
<feature type="region of interest" description="Disordered" evidence="2">
    <location>
        <begin position="613"/>
        <end position="672"/>
    </location>
</feature>
<feature type="compositionally biased region" description="Polar residues" evidence="2">
    <location>
        <begin position="613"/>
        <end position="642"/>
    </location>
</feature>
<feature type="region of interest" description="Disordered" evidence="2">
    <location>
        <begin position="449"/>
        <end position="471"/>
    </location>
</feature>
<feature type="region of interest" description="Disordered" evidence="2">
    <location>
        <begin position="753"/>
        <end position="781"/>
    </location>
</feature>
<name>I7M6R5_TETTS</name>
<accession>I7M6R5</accession>
<dbReference type="Proteomes" id="UP000009168">
    <property type="component" value="Unassembled WGS sequence"/>
</dbReference>
<dbReference type="InParanoid" id="I7M6R5"/>
<evidence type="ECO:0000313" key="4">
    <source>
        <dbReference type="Proteomes" id="UP000009168"/>
    </source>
</evidence>
<reference evidence="4" key="1">
    <citation type="journal article" date="2006" name="PLoS Biol.">
        <title>Macronuclear genome sequence of the ciliate Tetrahymena thermophila, a model eukaryote.</title>
        <authorList>
            <person name="Eisen J.A."/>
            <person name="Coyne R.S."/>
            <person name="Wu M."/>
            <person name="Wu D."/>
            <person name="Thiagarajan M."/>
            <person name="Wortman J.R."/>
            <person name="Badger J.H."/>
            <person name="Ren Q."/>
            <person name="Amedeo P."/>
            <person name="Jones K.M."/>
            <person name="Tallon L.J."/>
            <person name="Delcher A.L."/>
            <person name="Salzberg S.L."/>
            <person name="Silva J.C."/>
            <person name="Haas B.J."/>
            <person name="Majoros W.H."/>
            <person name="Farzad M."/>
            <person name="Carlton J.M."/>
            <person name="Smith R.K. Jr."/>
            <person name="Garg J."/>
            <person name="Pearlman R.E."/>
            <person name="Karrer K.M."/>
            <person name="Sun L."/>
            <person name="Manning G."/>
            <person name="Elde N.C."/>
            <person name="Turkewitz A.P."/>
            <person name="Asai D.J."/>
            <person name="Wilkes D.E."/>
            <person name="Wang Y."/>
            <person name="Cai H."/>
            <person name="Collins K."/>
            <person name="Stewart B.A."/>
            <person name="Lee S.R."/>
            <person name="Wilamowska K."/>
            <person name="Weinberg Z."/>
            <person name="Ruzzo W.L."/>
            <person name="Wloga D."/>
            <person name="Gaertig J."/>
            <person name="Frankel J."/>
            <person name="Tsao C.-C."/>
            <person name="Gorovsky M.A."/>
            <person name="Keeling P.J."/>
            <person name="Waller R.F."/>
            <person name="Patron N.J."/>
            <person name="Cherry J.M."/>
            <person name="Stover N.A."/>
            <person name="Krieger C.J."/>
            <person name="del Toro C."/>
            <person name="Ryder H.F."/>
            <person name="Williamson S.C."/>
            <person name="Barbeau R.A."/>
            <person name="Hamilton E.P."/>
            <person name="Orias E."/>
        </authorList>
    </citation>
    <scope>NUCLEOTIDE SEQUENCE [LARGE SCALE GENOMIC DNA]</scope>
    <source>
        <strain evidence="4">SB210</strain>
    </source>
</reference>
<feature type="coiled-coil region" evidence="1">
    <location>
        <begin position="45"/>
        <end position="192"/>
    </location>
</feature>
<dbReference type="RefSeq" id="XP_001033351.2">
    <property type="nucleotide sequence ID" value="XM_001033351.2"/>
</dbReference>
<dbReference type="EMBL" id="GG662536">
    <property type="protein sequence ID" value="EAR85688.2"/>
    <property type="molecule type" value="Genomic_DNA"/>
</dbReference>
<proteinExistence type="predicted"/>
<evidence type="ECO:0000256" key="2">
    <source>
        <dbReference type="SAM" id="MobiDB-lite"/>
    </source>
</evidence>